<dbReference type="InterPro" id="IPR036034">
    <property type="entry name" value="PDZ_sf"/>
</dbReference>
<dbReference type="AlphaFoldDB" id="L1JEF8"/>
<reference evidence="5" key="2">
    <citation type="submission" date="2012-11" db="EMBL/GenBank/DDBJ databases">
        <authorList>
            <person name="Kuo A."/>
            <person name="Curtis B.A."/>
            <person name="Tanifuji G."/>
            <person name="Burki F."/>
            <person name="Gruber A."/>
            <person name="Irimia M."/>
            <person name="Maruyama S."/>
            <person name="Arias M.C."/>
            <person name="Ball S.G."/>
            <person name="Gile G.H."/>
            <person name="Hirakawa Y."/>
            <person name="Hopkins J.F."/>
            <person name="Rensing S.A."/>
            <person name="Schmutz J."/>
            <person name="Symeonidi A."/>
            <person name="Elias M."/>
            <person name="Eveleigh R.J."/>
            <person name="Herman E.K."/>
            <person name="Klute M.J."/>
            <person name="Nakayama T."/>
            <person name="Obornik M."/>
            <person name="Reyes-Prieto A."/>
            <person name="Armbrust E.V."/>
            <person name="Aves S.J."/>
            <person name="Beiko R.G."/>
            <person name="Coutinho P."/>
            <person name="Dacks J.B."/>
            <person name="Durnford D.G."/>
            <person name="Fast N.M."/>
            <person name="Green B.R."/>
            <person name="Grisdale C."/>
            <person name="Hempe F."/>
            <person name="Henrissat B."/>
            <person name="Hoppner M.P."/>
            <person name="Ishida K.-I."/>
            <person name="Kim E."/>
            <person name="Koreny L."/>
            <person name="Kroth P.G."/>
            <person name="Liu Y."/>
            <person name="Malik S.-B."/>
            <person name="Maier U.G."/>
            <person name="McRose D."/>
            <person name="Mock T."/>
            <person name="Neilson J.A."/>
            <person name="Onodera N.T."/>
            <person name="Poole A.M."/>
            <person name="Pritham E.J."/>
            <person name="Richards T.A."/>
            <person name="Rocap G."/>
            <person name="Roy S.W."/>
            <person name="Sarai C."/>
            <person name="Schaack S."/>
            <person name="Shirato S."/>
            <person name="Slamovits C.H."/>
            <person name="Spencer D.F."/>
            <person name="Suzuki S."/>
            <person name="Worden A.Z."/>
            <person name="Zauner S."/>
            <person name="Barry K."/>
            <person name="Bell C."/>
            <person name="Bharti A.K."/>
            <person name="Crow J.A."/>
            <person name="Grimwood J."/>
            <person name="Kramer R."/>
            <person name="Lindquist E."/>
            <person name="Lucas S."/>
            <person name="Salamov A."/>
            <person name="McFadden G.I."/>
            <person name="Lane C.E."/>
            <person name="Keeling P.J."/>
            <person name="Gray M.W."/>
            <person name="Grigoriev I.V."/>
            <person name="Archibald J.M."/>
        </authorList>
    </citation>
    <scope>NUCLEOTIDE SEQUENCE</scope>
    <source>
        <strain evidence="5">CCMP2712</strain>
    </source>
</reference>
<dbReference type="PaxDb" id="55529-EKX46913"/>
<dbReference type="GeneID" id="17303663"/>
<organism evidence="3">
    <name type="scientific">Guillardia theta (strain CCMP2712)</name>
    <name type="common">Cryptophyte</name>
    <dbReference type="NCBI Taxonomy" id="905079"/>
    <lineage>
        <taxon>Eukaryota</taxon>
        <taxon>Cryptophyceae</taxon>
        <taxon>Pyrenomonadales</taxon>
        <taxon>Geminigeraceae</taxon>
        <taxon>Guillardia</taxon>
    </lineage>
</organism>
<dbReference type="Gene3D" id="2.30.42.10">
    <property type="match status" value="1"/>
</dbReference>
<protein>
    <recommendedName>
        <fullName evidence="2">PDZ domain-containing protein</fullName>
    </recommendedName>
</protein>
<dbReference type="EMBL" id="JH992992">
    <property type="protein sequence ID" value="EKX46913.1"/>
    <property type="molecule type" value="Genomic_DNA"/>
</dbReference>
<dbReference type="EnsemblProtists" id="EKX46913">
    <property type="protein sequence ID" value="EKX46913"/>
    <property type="gene ID" value="GUITHDRAFT_137898"/>
</dbReference>
<dbReference type="Pfam" id="PF17820">
    <property type="entry name" value="PDZ_6"/>
    <property type="match status" value="1"/>
</dbReference>
<accession>L1JEF8</accession>
<dbReference type="InterPro" id="IPR041489">
    <property type="entry name" value="PDZ_6"/>
</dbReference>
<evidence type="ECO:0000313" key="5">
    <source>
        <dbReference type="Proteomes" id="UP000011087"/>
    </source>
</evidence>
<dbReference type="InterPro" id="IPR001478">
    <property type="entry name" value="PDZ"/>
</dbReference>
<reference evidence="3 5" key="1">
    <citation type="journal article" date="2012" name="Nature">
        <title>Algal genomes reveal evolutionary mosaicism and the fate of nucleomorphs.</title>
        <authorList>
            <consortium name="DOE Joint Genome Institute"/>
            <person name="Curtis B.A."/>
            <person name="Tanifuji G."/>
            <person name="Burki F."/>
            <person name="Gruber A."/>
            <person name="Irimia M."/>
            <person name="Maruyama S."/>
            <person name="Arias M.C."/>
            <person name="Ball S.G."/>
            <person name="Gile G.H."/>
            <person name="Hirakawa Y."/>
            <person name="Hopkins J.F."/>
            <person name="Kuo A."/>
            <person name="Rensing S.A."/>
            <person name="Schmutz J."/>
            <person name="Symeonidi A."/>
            <person name="Elias M."/>
            <person name="Eveleigh R.J."/>
            <person name="Herman E.K."/>
            <person name="Klute M.J."/>
            <person name="Nakayama T."/>
            <person name="Obornik M."/>
            <person name="Reyes-Prieto A."/>
            <person name="Armbrust E.V."/>
            <person name="Aves S.J."/>
            <person name="Beiko R.G."/>
            <person name="Coutinho P."/>
            <person name="Dacks J.B."/>
            <person name="Durnford D.G."/>
            <person name="Fast N.M."/>
            <person name="Green B.R."/>
            <person name="Grisdale C.J."/>
            <person name="Hempel F."/>
            <person name="Henrissat B."/>
            <person name="Hoppner M.P."/>
            <person name="Ishida K."/>
            <person name="Kim E."/>
            <person name="Koreny L."/>
            <person name="Kroth P.G."/>
            <person name="Liu Y."/>
            <person name="Malik S.B."/>
            <person name="Maier U.G."/>
            <person name="McRose D."/>
            <person name="Mock T."/>
            <person name="Neilson J.A."/>
            <person name="Onodera N.T."/>
            <person name="Poole A.M."/>
            <person name="Pritham E.J."/>
            <person name="Richards T.A."/>
            <person name="Rocap G."/>
            <person name="Roy S.W."/>
            <person name="Sarai C."/>
            <person name="Schaack S."/>
            <person name="Shirato S."/>
            <person name="Slamovits C.H."/>
            <person name="Spencer D.F."/>
            <person name="Suzuki S."/>
            <person name="Worden A.Z."/>
            <person name="Zauner S."/>
            <person name="Barry K."/>
            <person name="Bell C."/>
            <person name="Bharti A.K."/>
            <person name="Crow J.A."/>
            <person name="Grimwood J."/>
            <person name="Kramer R."/>
            <person name="Lindquist E."/>
            <person name="Lucas S."/>
            <person name="Salamov A."/>
            <person name="McFadden G.I."/>
            <person name="Lane C.E."/>
            <person name="Keeling P.J."/>
            <person name="Gray M.W."/>
            <person name="Grigoriev I.V."/>
            <person name="Archibald J.M."/>
        </authorList>
    </citation>
    <scope>NUCLEOTIDE SEQUENCE</scope>
    <source>
        <strain evidence="3 5">CCMP2712</strain>
    </source>
</reference>
<feature type="region of interest" description="Disordered" evidence="1">
    <location>
        <begin position="891"/>
        <end position="911"/>
    </location>
</feature>
<dbReference type="GO" id="GO:0004175">
    <property type="term" value="F:endopeptidase activity"/>
    <property type="evidence" value="ECO:0007669"/>
    <property type="project" value="TreeGrafter"/>
</dbReference>
<feature type="compositionally biased region" description="Basic and acidic residues" evidence="1">
    <location>
        <begin position="901"/>
        <end position="911"/>
    </location>
</feature>
<evidence type="ECO:0000259" key="2">
    <source>
        <dbReference type="PROSITE" id="PS50106"/>
    </source>
</evidence>
<dbReference type="HOGENOM" id="CLU_283058_0_0_1"/>
<dbReference type="PANTHER" id="PTHR32060:SF22">
    <property type="entry name" value="CARBOXYL-TERMINAL-PROCESSING PEPTIDASE 3, CHLOROPLASTIC"/>
    <property type="match status" value="1"/>
</dbReference>
<evidence type="ECO:0000313" key="3">
    <source>
        <dbReference type="EMBL" id="EKX46913.1"/>
    </source>
</evidence>
<dbReference type="RefSeq" id="XP_005833893.1">
    <property type="nucleotide sequence ID" value="XM_005833836.1"/>
</dbReference>
<dbReference type="OrthoDB" id="9900486at2759"/>
<dbReference type="SMART" id="SM00228">
    <property type="entry name" value="PDZ"/>
    <property type="match status" value="2"/>
</dbReference>
<dbReference type="SUPFAM" id="SSF50156">
    <property type="entry name" value="PDZ domain-like"/>
    <property type="match status" value="3"/>
</dbReference>
<evidence type="ECO:0000313" key="4">
    <source>
        <dbReference type="EnsemblProtists" id="EKX46913"/>
    </source>
</evidence>
<sequence length="1102" mass="123024">MSQSNGVTPAEAQEKQKWVKSPIVIKPGAKFEPSVSSAEVLHPDIDDGRQTPDPSVEIRNCALSTARLNYSLWLDGVLYINGMHNMDTFIDLEKHHGTSLKEAGVKICECSGFVDGDGFNVYVPTVKWMFVEFCERVRIILDEAIDFVHIILGKQASSKISLLGTANCTIVLEKQGVDVKIEAIASEYVNILQIDSRKTQSSSNSQDVGITKASSNAYRMVQSMLNNKISECDLLPDQIITKISQGTFMTSCSFDGIWIVEERNDMLLMEKYPPYLPIEKEQNERGEELIGVGLGLRAQESMESGWSPRGQDWQTYPRPGPFIVGDIVAESAAAREGTIEVGDVLVSIDSILVLHMSMQQVLDLLRGPLGSTVVLVVLKPESQRELRVHLQRTGLRHTQSSHASAPEVVRSNDLPTRAEDERLFYTRSESSRRPTGTFEKYIDLTTQLGFSLRLGIDGIYFVGGIADASLIQGDLQVGDILHSIDGLPVTSRPFNVISSLLEPSKQSRKILALLGSRREKAMLFHGLNEFSSWKAVIIDPVRCERRKKSSADILIDVATEEECQIHLSLHPSSFSRPINDDEHKKSVLHSMLINEVSRLLQSSAIRVSVLELLPEARTAAVELRQPIQEGESPIEVVAERLVTAINTRTTPPYTSSSPPPPPEFFLISSASLRLQTKRRNSAISQRGVITQQSPSLGEIGMKVAALIHKAEGREILSDDLQEVSKSLLGVGLVLYWDELSSLPRVDDFYPTVPLLGKEFLQENDFILAVDGNSTRGEGLARVMMWIAGEERRRVELQVVRGESFCCTTRRARREWTLAVMRGSGEVIEVMEDIAVEAKGNDVGMMKEETMRGEEEVSSKKVMMNGDFHTAPERVLANGGGNGRVEIEEIKGEGEYTEASGGDDKQHDDSSKFEQVGPVTMTIDGLQADEFIQEIPEDPILPENPVKQEKEQPVFNHPPPVLNIYVRRLTIQVLRASDIYHTQLPKKVACKLKFVHPLYEPHELKSLDGVHENTEIYFTSRPVVVDLAQYMIDRVQLHVSLWEEYAPGKQACEFLGEVFLDVFRLDKINDSIFEHFQLQQGNNKTTKKIQGKVFIGLQFSQKT</sequence>
<gene>
    <name evidence="3" type="ORF">GUITHDRAFT_137898</name>
</gene>
<name>L1JEF8_GUITC</name>
<feature type="domain" description="PDZ" evidence="2">
    <location>
        <begin position="277"/>
        <end position="380"/>
    </location>
</feature>
<dbReference type="PROSITE" id="PS50106">
    <property type="entry name" value="PDZ"/>
    <property type="match status" value="1"/>
</dbReference>
<reference evidence="4" key="3">
    <citation type="submission" date="2016-03" db="UniProtKB">
        <authorList>
            <consortium name="EnsemblProtists"/>
        </authorList>
    </citation>
    <scope>IDENTIFICATION</scope>
</reference>
<dbReference type="KEGG" id="gtt:GUITHDRAFT_137898"/>
<keyword evidence="5" id="KW-1185">Reference proteome</keyword>
<dbReference type="Proteomes" id="UP000011087">
    <property type="component" value="Unassembled WGS sequence"/>
</dbReference>
<dbReference type="PANTHER" id="PTHR32060">
    <property type="entry name" value="TAIL-SPECIFIC PROTEASE"/>
    <property type="match status" value="1"/>
</dbReference>
<evidence type="ECO:0000256" key="1">
    <source>
        <dbReference type="SAM" id="MobiDB-lite"/>
    </source>
</evidence>
<proteinExistence type="predicted"/>